<comment type="pathway">
    <text evidence="5">Cofactor biosynthesis; ubiquinone biosynthesis.</text>
</comment>
<comment type="function">
    <text evidence="5">O-methyltransferase that catalyzes the 2 O-methylation steps in the ubiquinone biosynthetic pathway.</text>
</comment>
<gene>
    <name evidence="5 7" type="primary">ubiG</name>
    <name evidence="7" type="ORF">FNB15_11380</name>
</gene>
<dbReference type="RefSeq" id="WP_144068812.1">
    <property type="nucleotide sequence ID" value="NZ_CP041636.1"/>
</dbReference>
<dbReference type="InterPro" id="IPR029063">
    <property type="entry name" value="SAM-dependent_MTases_sf"/>
</dbReference>
<evidence type="ECO:0000313" key="8">
    <source>
        <dbReference type="Proteomes" id="UP000317496"/>
    </source>
</evidence>
<dbReference type="InterPro" id="IPR013216">
    <property type="entry name" value="Methyltransf_11"/>
</dbReference>
<dbReference type="EC" id="2.1.1.64" evidence="5"/>
<reference evidence="7 8" key="1">
    <citation type="submission" date="2019-07" db="EMBL/GenBank/DDBJ databases">
        <title>Genome sequencing for Ferrovibrio sp. K5.</title>
        <authorList>
            <person name="Park S.-J."/>
        </authorList>
    </citation>
    <scope>NUCLEOTIDE SEQUENCE [LARGE SCALE GENOMIC DNA]</scope>
    <source>
        <strain evidence="7 8">K5</strain>
    </source>
</reference>
<dbReference type="CDD" id="cd02440">
    <property type="entry name" value="AdoMet_MTases"/>
    <property type="match status" value="1"/>
</dbReference>
<dbReference type="HAMAP" id="MF_00472">
    <property type="entry name" value="UbiG"/>
    <property type="match status" value="1"/>
</dbReference>
<evidence type="ECO:0000256" key="2">
    <source>
        <dbReference type="ARBA" id="ARBA00022679"/>
    </source>
</evidence>
<accession>A0A516H222</accession>
<feature type="domain" description="Methyltransferase type 11" evidence="6">
    <location>
        <begin position="68"/>
        <end position="162"/>
    </location>
</feature>
<dbReference type="AlphaFoldDB" id="A0A516H222"/>
<evidence type="ECO:0000256" key="4">
    <source>
        <dbReference type="ARBA" id="ARBA00022691"/>
    </source>
</evidence>
<keyword evidence="1 5" id="KW-0489">Methyltransferase</keyword>
<dbReference type="EC" id="2.1.1.222" evidence="5"/>
<dbReference type="EMBL" id="CP041636">
    <property type="protein sequence ID" value="QDO97831.1"/>
    <property type="molecule type" value="Genomic_DNA"/>
</dbReference>
<feature type="binding site" evidence="5">
    <location>
        <position position="40"/>
    </location>
    <ligand>
        <name>S-adenosyl-L-methionine</name>
        <dbReference type="ChEBI" id="CHEBI:59789"/>
    </ligand>
</feature>
<evidence type="ECO:0000256" key="1">
    <source>
        <dbReference type="ARBA" id="ARBA00022603"/>
    </source>
</evidence>
<sequence length="247" mass="26302">MSQSAASIDPAEIARFSAMAAEWWDPQGKFRPLHKFNPVRLGFIRDRIAAHFHRDSLSGRPLEGLRLLDIGCGGGLVSEPMARLGASVVGADASERNIGVASLHATEAGVTVDYRATSAEALAAAGEQFDAVLALEVVEHVADLDGFLAACGQMVKPGGLLIAATLNRTPKSFALGIVAAEYILGWVPRGTHDWKKFLKPHELAGSLRRAGLSLGEVAGVSYSPLNDRWSIGRDTDVNYMLVATKDA</sequence>
<keyword evidence="3 5" id="KW-0831">Ubiquinone biosynthesis</keyword>
<evidence type="ECO:0000313" key="7">
    <source>
        <dbReference type="EMBL" id="QDO97831.1"/>
    </source>
</evidence>
<dbReference type="SUPFAM" id="SSF53335">
    <property type="entry name" value="S-adenosyl-L-methionine-dependent methyltransferases"/>
    <property type="match status" value="1"/>
</dbReference>
<dbReference type="UniPathway" id="UPA00232"/>
<comment type="similarity">
    <text evidence="5">Belongs to the methyltransferase superfamily. UbiG/COQ3 family.</text>
</comment>
<keyword evidence="4 5" id="KW-0949">S-adenosyl-L-methionine</keyword>
<dbReference type="OrthoDB" id="9801538at2"/>
<protein>
    <recommendedName>
        <fullName evidence="5">Ubiquinone biosynthesis O-methyltransferase</fullName>
    </recommendedName>
    <alternativeName>
        <fullName evidence="5">2-polyprenyl-6-hydroxyphenol methylase</fullName>
        <ecNumber evidence="5">2.1.1.222</ecNumber>
    </alternativeName>
    <alternativeName>
        <fullName evidence="5">3-demethylubiquinone 3-O-methyltransferase</fullName>
        <ecNumber evidence="5">2.1.1.64</ecNumber>
    </alternativeName>
</protein>
<comment type="catalytic activity">
    <reaction evidence="5">
        <text>a 3-(all-trans-polyprenyl)benzene-1,2-diol + S-adenosyl-L-methionine = a 2-methoxy-6-(all-trans-polyprenyl)phenol + S-adenosyl-L-homocysteine + H(+)</text>
        <dbReference type="Rhea" id="RHEA:31411"/>
        <dbReference type="Rhea" id="RHEA-COMP:9550"/>
        <dbReference type="Rhea" id="RHEA-COMP:9551"/>
        <dbReference type="ChEBI" id="CHEBI:15378"/>
        <dbReference type="ChEBI" id="CHEBI:57856"/>
        <dbReference type="ChEBI" id="CHEBI:59789"/>
        <dbReference type="ChEBI" id="CHEBI:62729"/>
        <dbReference type="ChEBI" id="CHEBI:62731"/>
        <dbReference type="EC" id="2.1.1.222"/>
    </reaction>
</comment>
<dbReference type="Gene3D" id="3.40.50.150">
    <property type="entry name" value="Vaccinia Virus protein VP39"/>
    <property type="match status" value="1"/>
</dbReference>
<evidence type="ECO:0000256" key="3">
    <source>
        <dbReference type="ARBA" id="ARBA00022688"/>
    </source>
</evidence>
<proteinExistence type="inferred from homology"/>
<keyword evidence="2 5" id="KW-0808">Transferase</keyword>
<comment type="catalytic activity">
    <reaction evidence="5">
        <text>a 3-demethylubiquinol + S-adenosyl-L-methionine = a ubiquinol + S-adenosyl-L-homocysteine + H(+)</text>
        <dbReference type="Rhea" id="RHEA:44380"/>
        <dbReference type="Rhea" id="RHEA-COMP:9566"/>
        <dbReference type="Rhea" id="RHEA-COMP:10914"/>
        <dbReference type="ChEBI" id="CHEBI:15378"/>
        <dbReference type="ChEBI" id="CHEBI:17976"/>
        <dbReference type="ChEBI" id="CHEBI:57856"/>
        <dbReference type="ChEBI" id="CHEBI:59789"/>
        <dbReference type="ChEBI" id="CHEBI:84422"/>
        <dbReference type="EC" id="2.1.1.64"/>
    </reaction>
</comment>
<dbReference type="Proteomes" id="UP000317496">
    <property type="component" value="Chromosome"/>
</dbReference>
<keyword evidence="8" id="KW-1185">Reference proteome</keyword>
<dbReference type="InterPro" id="IPR010233">
    <property type="entry name" value="UbiG_MeTrfase"/>
</dbReference>
<feature type="binding site" evidence="5">
    <location>
        <position position="92"/>
    </location>
    <ligand>
        <name>S-adenosyl-L-methionine</name>
        <dbReference type="ChEBI" id="CHEBI:59789"/>
    </ligand>
</feature>
<organism evidence="7 8">
    <name type="scientific">Ferrovibrio terrae</name>
    <dbReference type="NCBI Taxonomy" id="2594003"/>
    <lineage>
        <taxon>Bacteria</taxon>
        <taxon>Pseudomonadati</taxon>
        <taxon>Pseudomonadota</taxon>
        <taxon>Alphaproteobacteria</taxon>
        <taxon>Rhodospirillales</taxon>
        <taxon>Rhodospirillaceae</taxon>
        <taxon>Ferrovibrio</taxon>
    </lineage>
</organism>
<evidence type="ECO:0000256" key="5">
    <source>
        <dbReference type="HAMAP-Rule" id="MF_00472"/>
    </source>
</evidence>
<dbReference type="NCBIfam" id="TIGR01983">
    <property type="entry name" value="UbiG"/>
    <property type="match status" value="1"/>
</dbReference>
<dbReference type="PANTHER" id="PTHR43464:SF19">
    <property type="entry name" value="UBIQUINONE BIOSYNTHESIS O-METHYLTRANSFERASE, MITOCHONDRIAL"/>
    <property type="match status" value="1"/>
</dbReference>
<name>A0A516H222_9PROT</name>
<dbReference type="PANTHER" id="PTHR43464">
    <property type="entry name" value="METHYLTRANSFERASE"/>
    <property type="match status" value="1"/>
</dbReference>
<feature type="binding site" evidence="5">
    <location>
        <position position="71"/>
    </location>
    <ligand>
        <name>S-adenosyl-L-methionine</name>
        <dbReference type="ChEBI" id="CHEBI:59789"/>
    </ligand>
</feature>
<dbReference type="GO" id="GO:0010420">
    <property type="term" value="F:polyprenyldihydroxybenzoate methyltransferase activity"/>
    <property type="evidence" value="ECO:0007669"/>
    <property type="project" value="InterPro"/>
</dbReference>
<dbReference type="GO" id="GO:0102208">
    <property type="term" value="F:2-polyprenyl-6-hydroxyphenol methylase activity"/>
    <property type="evidence" value="ECO:0007669"/>
    <property type="project" value="UniProtKB-EC"/>
</dbReference>
<feature type="binding site" evidence="5">
    <location>
        <position position="135"/>
    </location>
    <ligand>
        <name>S-adenosyl-L-methionine</name>
        <dbReference type="ChEBI" id="CHEBI:59789"/>
    </ligand>
</feature>
<dbReference type="Pfam" id="PF08241">
    <property type="entry name" value="Methyltransf_11"/>
    <property type="match status" value="1"/>
</dbReference>
<evidence type="ECO:0000259" key="6">
    <source>
        <dbReference type="Pfam" id="PF08241"/>
    </source>
</evidence>
<dbReference type="GO" id="GO:0061542">
    <property type="term" value="F:3-demethylubiquinol 3-O-methyltransferase activity"/>
    <property type="evidence" value="ECO:0007669"/>
    <property type="project" value="UniProtKB-UniRule"/>
</dbReference>
<dbReference type="KEGG" id="fer:FNB15_11380"/>
<dbReference type="GO" id="GO:0032259">
    <property type="term" value="P:methylation"/>
    <property type="evidence" value="ECO:0007669"/>
    <property type="project" value="UniProtKB-KW"/>
</dbReference>